<protein>
    <submittedName>
        <fullName evidence="2">DUF2975 domain-containing protein</fullName>
    </submittedName>
</protein>
<feature type="transmembrane region" description="Helical" evidence="1">
    <location>
        <begin position="21"/>
        <end position="48"/>
    </location>
</feature>
<dbReference type="EMBL" id="WQRF01000009">
    <property type="protein sequence ID" value="MVT00730.1"/>
    <property type="molecule type" value="Genomic_DNA"/>
</dbReference>
<keyword evidence="1" id="KW-0472">Membrane</keyword>
<organism evidence="2 3">
    <name type="scientific">Devosia marina</name>
    <dbReference type="NCBI Taxonomy" id="2683198"/>
    <lineage>
        <taxon>Bacteria</taxon>
        <taxon>Pseudomonadati</taxon>
        <taxon>Pseudomonadota</taxon>
        <taxon>Alphaproteobacteria</taxon>
        <taxon>Hyphomicrobiales</taxon>
        <taxon>Devosiaceae</taxon>
        <taxon>Devosia</taxon>
    </lineage>
</organism>
<gene>
    <name evidence="2" type="ORF">GO014_17030</name>
</gene>
<keyword evidence="3" id="KW-1185">Reference proteome</keyword>
<sequence>MTMEALSTHPTVLPSPKEMRLFHILAITAGAIAALLPIGLAGFWMGVVPDGVWGSAVPGLPIHAELDLGKRVGAVILGLFPVGLLVWGILRVRQTFMAFATGEVFSARAISGLRDFAIGVGASALIKPLITALLSLFLTWDAPAGSRQLVLQFGSDTALFVLFAGAFLAVTWSMQRAALLAEENSQFV</sequence>
<keyword evidence="1" id="KW-0812">Transmembrane</keyword>
<evidence type="ECO:0000313" key="3">
    <source>
        <dbReference type="Proteomes" id="UP000438106"/>
    </source>
</evidence>
<name>A0A7X3K5L5_9HYPH</name>
<reference evidence="2 3" key="1">
    <citation type="submission" date="2019-12" db="EMBL/GenBank/DDBJ databases">
        <title>Devosia maris sp. nov., isolated from the deep seawater.</title>
        <authorList>
            <person name="Liu Y."/>
        </authorList>
    </citation>
    <scope>NUCLEOTIDE SEQUENCE [LARGE SCALE GENOMIC DNA]</scope>
    <source>
        <strain evidence="2 3">L53-10-65</strain>
    </source>
</reference>
<feature type="transmembrane region" description="Helical" evidence="1">
    <location>
        <begin position="68"/>
        <end position="90"/>
    </location>
</feature>
<feature type="transmembrane region" description="Helical" evidence="1">
    <location>
        <begin position="150"/>
        <end position="170"/>
    </location>
</feature>
<evidence type="ECO:0000256" key="1">
    <source>
        <dbReference type="SAM" id="Phobius"/>
    </source>
</evidence>
<proteinExistence type="predicted"/>
<evidence type="ECO:0000313" key="2">
    <source>
        <dbReference type="EMBL" id="MVT00730.1"/>
    </source>
</evidence>
<dbReference type="AlphaFoldDB" id="A0A7X3K5L5"/>
<comment type="caution">
    <text evidence="2">The sequence shown here is derived from an EMBL/GenBank/DDBJ whole genome shotgun (WGS) entry which is preliminary data.</text>
</comment>
<accession>A0A7X3K5L5</accession>
<dbReference type="RefSeq" id="WP_157291538.1">
    <property type="nucleotide sequence ID" value="NZ_WQRF01000009.1"/>
</dbReference>
<dbReference type="Proteomes" id="UP000438106">
    <property type="component" value="Unassembled WGS sequence"/>
</dbReference>
<keyword evidence="1" id="KW-1133">Transmembrane helix</keyword>
<feature type="transmembrane region" description="Helical" evidence="1">
    <location>
        <begin position="116"/>
        <end position="138"/>
    </location>
</feature>